<protein>
    <submittedName>
        <fullName evidence="2">Sporulation initiation inhibitor protein soj</fullName>
    </submittedName>
</protein>
<evidence type="ECO:0000313" key="3">
    <source>
        <dbReference type="Proteomes" id="UP001432180"/>
    </source>
</evidence>
<dbReference type="InterPro" id="IPR027417">
    <property type="entry name" value="P-loop_NTPase"/>
</dbReference>
<proteinExistence type="predicted"/>
<feature type="domain" description="AAA" evidence="1">
    <location>
        <begin position="3"/>
        <end position="176"/>
    </location>
</feature>
<evidence type="ECO:0000313" key="2">
    <source>
        <dbReference type="EMBL" id="WPL15913.1"/>
    </source>
</evidence>
<reference evidence="2 3" key="1">
    <citation type="journal article" date="2023" name="Microorganisms">
        <title>Thiorhodovibrio frisius and Trv. litoralis spp. nov., Two Novel Members from a Clade of Fastidious Purple Sulfur Bacteria That Exhibit Unique Red-Shifted Light-Harvesting Capabilities.</title>
        <authorList>
            <person name="Methner A."/>
            <person name="Kuzyk S.B."/>
            <person name="Petersen J."/>
            <person name="Bauer S."/>
            <person name="Brinkmann H."/>
            <person name="Sichau K."/>
            <person name="Wanner G."/>
            <person name="Wolf J."/>
            <person name="Neumann-Schaal M."/>
            <person name="Henke P."/>
            <person name="Tank M."/>
            <person name="Sproer C."/>
            <person name="Bunk B."/>
            <person name="Overmann J."/>
        </authorList>
    </citation>
    <scope>NUCLEOTIDE SEQUENCE [LARGE SCALE GENOMIC DNA]</scope>
    <source>
        <strain evidence="2 3">DSM 6702</strain>
    </source>
</reference>
<gene>
    <name evidence="2" type="primary">soj_1</name>
    <name evidence="2" type="ORF">Thiowin_00843</name>
</gene>
<accession>A0ABZ0S6N9</accession>
<dbReference type="InterPro" id="IPR025669">
    <property type="entry name" value="AAA_dom"/>
</dbReference>
<dbReference type="Gene3D" id="3.40.50.300">
    <property type="entry name" value="P-loop containing nucleotide triphosphate hydrolases"/>
    <property type="match status" value="1"/>
</dbReference>
<dbReference type="PANTHER" id="PTHR13696:SF98">
    <property type="entry name" value="PLASMID PARTITION PROTEIN A"/>
    <property type="match status" value="1"/>
</dbReference>
<sequence length="266" mass="29375">MPEIIVVTNRKGGSGKTTTAINLAAEFAARDHRVLLIDLDTQGHCAIGLGVQRDDSQPSVHGFFLERSAEALRAAIVTTPYKRLDLAPADTEFEHDRTPHEDDILRNALAAPDLQARYDRILIDCPPSLDRLLLNALTAANWAMIPFLPHPLAAEGARALARVFFRVAMSTNAELRLLGLLPIMLDRRIGQHKRVLEQLGSQFGPERIFNGIRNDIKLAEAFAAGQPVRNHAPRSRGRADYRALTDLLEERLAPAFSDGEKGDNRA</sequence>
<keyword evidence="3" id="KW-1185">Reference proteome</keyword>
<name>A0ABZ0S6N9_9GAMM</name>
<organism evidence="2 3">
    <name type="scientific">Thiorhodovibrio winogradskyi</name>
    <dbReference type="NCBI Taxonomy" id="77007"/>
    <lineage>
        <taxon>Bacteria</taxon>
        <taxon>Pseudomonadati</taxon>
        <taxon>Pseudomonadota</taxon>
        <taxon>Gammaproteobacteria</taxon>
        <taxon>Chromatiales</taxon>
        <taxon>Chromatiaceae</taxon>
        <taxon>Thiorhodovibrio</taxon>
    </lineage>
</organism>
<dbReference type="RefSeq" id="WP_328986462.1">
    <property type="nucleotide sequence ID" value="NZ_CP121472.1"/>
</dbReference>
<dbReference type="Proteomes" id="UP001432180">
    <property type="component" value="Chromosome"/>
</dbReference>
<dbReference type="PIRSF" id="PIRSF009320">
    <property type="entry name" value="Nuc_binding_HP_1000"/>
    <property type="match status" value="1"/>
</dbReference>
<evidence type="ECO:0000259" key="1">
    <source>
        <dbReference type="Pfam" id="PF13614"/>
    </source>
</evidence>
<dbReference type="PANTHER" id="PTHR13696">
    <property type="entry name" value="P-LOOP CONTAINING NUCLEOSIDE TRIPHOSPHATE HYDROLASE"/>
    <property type="match status" value="1"/>
</dbReference>
<dbReference type="SUPFAM" id="SSF52540">
    <property type="entry name" value="P-loop containing nucleoside triphosphate hydrolases"/>
    <property type="match status" value="1"/>
</dbReference>
<dbReference type="CDD" id="cd02042">
    <property type="entry name" value="ParAB_family"/>
    <property type="match status" value="1"/>
</dbReference>
<dbReference type="EMBL" id="CP121472">
    <property type="protein sequence ID" value="WPL15913.1"/>
    <property type="molecule type" value="Genomic_DNA"/>
</dbReference>
<dbReference type="InterPro" id="IPR050678">
    <property type="entry name" value="DNA_Partitioning_ATPase"/>
</dbReference>
<dbReference type="Pfam" id="PF13614">
    <property type="entry name" value="AAA_31"/>
    <property type="match status" value="1"/>
</dbReference>